<dbReference type="Proteomes" id="UP001589896">
    <property type="component" value="Unassembled WGS sequence"/>
</dbReference>
<feature type="domain" description="Four-carbon acid sugar kinase nucleotide binding" evidence="9">
    <location>
        <begin position="273"/>
        <end position="425"/>
    </location>
</feature>
<dbReference type="Pfam" id="PF07005">
    <property type="entry name" value="SBD_N"/>
    <property type="match status" value="1"/>
</dbReference>
<comment type="similarity">
    <text evidence="1">Belongs to the four-carbon acid sugar kinase family.</text>
</comment>
<evidence type="ECO:0000256" key="6">
    <source>
        <dbReference type="ARBA" id="ARBA00023277"/>
    </source>
</evidence>
<accession>A0ABV6RT76</accession>
<dbReference type="InterPro" id="IPR031475">
    <property type="entry name" value="NBD_C"/>
</dbReference>
<keyword evidence="11" id="KW-1185">Reference proteome</keyword>
<evidence type="ECO:0000313" key="10">
    <source>
        <dbReference type="EMBL" id="MFC0680185.1"/>
    </source>
</evidence>
<name>A0ABV6RT76_9GAMM</name>
<proteinExistence type="inferred from homology"/>
<evidence type="ECO:0000256" key="2">
    <source>
        <dbReference type="ARBA" id="ARBA00022679"/>
    </source>
</evidence>
<evidence type="ECO:0000256" key="5">
    <source>
        <dbReference type="ARBA" id="ARBA00022840"/>
    </source>
</evidence>
<feature type="domain" description="Four-carbon acid sugar kinase N-terminal" evidence="8">
    <location>
        <begin position="11"/>
        <end position="247"/>
    </location>
</feature>
<sequence length="436" mass="45100">MPEPGSSGLRLAFYGDDFTGSVDVLLQLTRAGWRSRLFLGLPDPDELAAAAAEVDAVGIAGIARSLPTDRIDAEVRPALTALAELVPPIVQYKACSTADSSPTVGSLGRVIEIAREVFGQRSVPVLFAQPDFGRYTAFGHHFAAEGGTVYRLDRQPTMSNHPVTPMRESELARHLALQTDLPIGSLHHLDYVNAEALAALLAERTDAAVVLDALHDEHVALVGAAVAAGASANRPRFAIGSGGLSKGLGRALGRTGDGGGDSIRPLNPTGPVLAVSGSRSPQTSRQIEDASRNGWSSLPLPLDVPDPVGAVRDRVLAELGAGRSVVVATGDSEASAEGDELVAILAAHLAALIEAALRADATSRVIVCGGDTSSRVVRLLGADSLTIAANPMGNVVVCALASTESWLDGTEILLKGGQVGPVDLFEQIRLLGSDGP</sequence>
<keyword evidence="6" id="KW-0119">Carbohydrate metabolism</keyword>
<dbReference type="GO" id="GO:0016301">
    <property type="term" value="F:kinase activity"/>
    <property type="evidence" value="ECO:0007669"/>
    <property type="project" value="UniProtKB-KW"/>
</dbReference>
<dbReference type="Gene3D" id="3.40.50.10840">
    <property type="entry name" value="Putative sugar-binding, N-terminal domain"/>
    <property type="match status" value="1"/>
</dbReference>
<organism evidence="10 11">
    <name type="scientific">Lysobacter korlensis</name>
    <dbReference type="NCBI Taxonomy" id="553636"/>
    <lineage>
        <taxon>Bacteria</taxon>
        <taxon>Pseudomonadati</taxon>
        <taxon>Pseudomonadota</taxon>
        <taxon>Gammaproteobacteria</taxon>
        <taxon>Lysobacterales</taxon>
        <taxon>Lysobacteraceae</taxon>
        <taxon>Lysobacter</taxon>
    </lineage>
</organism>
<evidence type="ECO:0000256" key="1">
    <source>
        <dbReference type="ARBA" id="ARBA00005715"/>
    </source>
</evidence>
<comment type="caution">
    <text evidence="10">The sequence shown here is derived from an EMBL/GenBank/DDBJ whole genome shotgun (WGS) entry which is preliminary data.</text>
</comment>
<dbReference type="InterPro" id="IPR037051">
    <property type="entry name" value="4-carb_acid_sugar_kinase_N_sf"/>
</dbReference>
<dbReference type="Pfam" id="PF17042">
    <property type="entry name" value="NBD_C"/>
    <property type="match status" value="1"/>
</dbReference>
<evidence type="ECO:0000256" key="4">
    <source>
        <dbReference type="ARBA" id="ARBA00022777"/>
    </source>
</evidence>
<evidence type="ECO:0000256" key="3">
    <source>
        <dbReference type="ARBA" id="ARBA00022741"/>
    </source>
</evidence>
<dbReference type="SUPFAM" id="SSF142764">
    <property type="entry name" value="YgbK-like"/>
    <property type="match status" value="1"/>
</dbReference>
<keyword evidence="2 10" id="KW-0808">Transferase</keyword>
<evidence type="ECO:0000313" key="11">
    <source>
        <dbReference type="Proteomes" id="UP001589896"/>
    </source>
</evidence>
<keyword evidence="5" id="KW-0067">ATP-binding</keyword>
<dbReference type="InterPro" id="IPR010737">
    <property type="entry name" value="4-carb_acid_sugar_kinase_N"/>
</dbReference>
<keyword evidence="4 10" id="KW-0418">Kinase</keyword>
<protein>
    <submittedName>
        <fullName evidence="10">Four-carbon acid sugar kinase family protein</fullName>
        <ecNumber evidence="10">2.7.1.-</ecNumber>
    </submittedName>
</protein>
<evidence type="ECO:0000259" key="8">
    <source>
        <dbReference type="Pfam" id="PF07005"/>
    </source>
</evidence>
<dbReference type="EC" id="2.7.1.-" evidence="10"/>
<reference evidence="10 11" key="1">
    <citation type="submission" date="2024-09" db="EMBL/GenBank/DDBJ databases">
        <authorList>
            <person name="Sun Q."/>
            <person name="Mori K."/>
        </authorList>
    </citation>
    <scope>NUCLEOTIDE SEQUENCE [LARGE SCALE GENOMIC DNA]</scope>
    <source>
        <strain evidence="10 11">KCTC 23076</strain>
    </source>
</reference>
<evidence type="ECO:0000259" key="9">
    <source>
        <dbReference type="Pfam" id="PF17042"/>
    </source>
</evidence>
<dbReference type="EMBL" id="JBHLTG010000005">
    <property type="protein sequence ID" value="MFC0680185.1"/>
    <property type="molecule type" value="Genomic_DNA"/>
</dbReference>
<dbReference type="InterPro" id="IPR042213">
    <property type="entry name" value="NBD_C_sf"/>
</dbReference>
<keyword evidence="3" id="KW-0547">Nucleotide-binding</keyword>
<gene>
    <name evidence="10" type="ORF">ACFFGH_20315</name>
</gene>
<dbReference type="RefSeq" id="WP_386671704.1">
    <property type="nucleotide sequence ID" value="NZ_JBHLTG010000005.1"/>
</dbReference>
<evidence type="ECO:0000256" key="7">
    <source>
        <dbReference type="SAM" id="MobiDB-lite"/>
    </source>
</evidence>
<feature type="region of interest" description="Disordered" evidence="7">
    <location>
        <begin position="250"/>
        <end position="292"/>
    </location>
</feature>
<dbReference type="Gene3D" id="3.40.980.20">
    <property type="entry name" value="Four-carbon acid sugar kinase, nucleotide binding domain"/>
    <property type="match status" value="1"/>
</dbReference>